<feature type="domain" description="HTH LytTR-type" evidence="3">
    <location>
        <begin position="148"/>
        <end position="255"/>
    </location>
</feature>
<dbReference type="SUPFAM" id="SSF52172">
    <property type="entry name" value="CheY-like"/>
    <property type="match status" value="1"/>
</dbReference>
<evidence type="ECO:0000259" key="3">
    <source>
        <dbReference type="PROSITE" id="PS50930"/>
    </source>
</evidence>
<dbReference type="Gene3D" id="3.40.50.2300">
    <property type="match status" value="1"/>
</dbReference>
<organism evidence="4 5">
    <name type="scientific">Splendidivirga corallicola</name>
    <dbReference type="NCBI Taxonomy" id="3051826"/>
    <lineage>
        <taxon>Bacteria</taxon>
        <taxon>Pseudomonadati</taxon>
        <taxon>Bacteroidota</taxon>
        <taxon>Cytophagia</taxon>
        <taxon>Cytophagales</taxon>
        <taxon>Splendidivirgaceae</taxon>
        <taxon>Splendidivirga</taxon>
    </lineage>
</organism>
<keyword evidence="1" id="KW-0597">Phosphoprotein</keyword>
<keyword evidence="5" id="KW-1185">Reference proteome</keyword>
<dbReference type="EMBL" id="JAUJEA010000009">
    <property type="protein sequence ID" value="MDN5203969.1"/>
    <property type="molecule type" value="Genomic_DNA"/>
</dbReference>
<accession>A0ABT8KUX5</accession>
<dbReference type="PROSITE" id="PS50110">
    <property type="entry name" value="RESPONSE_REGULATORY"/>
    <property type="match status" value="1"/>
</dbReference>
<dbReference type="Gene3D" id="2.40.50.1020">
    <property type="entry name" value="LytTr DNA-binding domain"/>
    <property type="match status" value="1"/>
</dbReference>
<protein>
    <submittedName>
        <fullName evidence="4">LytTR family DNA-binding domain-containing protein</fullName>
    </submittedName>
</protein>
<reference evidence="4" key="1">
    <citation type="submission" date="2023-06" db="EMBL/GenBank/DDBJ databases">
        <title>Genomic of Parafulvivirga corallium.</title>
        <authorList>
            <person name="Wang G."/>
        </authorList>
    </citation>
    <scope>NUCLEOTIDE SEQUENCE</scope>
    <source>
        <strain evidence="4">BMA10</strain>
    </source>
</reference>
<sequence>MKVLIIEDEKMAANRLEQLLLQHNPTIEVMSKIDSVKKSVKWFQQHNSADLIFMDIQLADGLSFEIFEQVNIQAPVIFTTAYNDYALKAFKVNSIDYLLKPIAPEELAGAFKKLEFLSSSNKQDVPFNTLSQVEKVMQMLTSKYKNRFIVKIGEHIHSLPVEDILYFFSFEKATFLKTQQDKRYIIDYTLEQVESSLNPESYFRINRKYLIHIDAIMDIVSYSNSRLKIKLKYSDDNDVIVSREKVQNFKQWLDR</sequence>
<evidence type="ECO:0000256" key="1">
    <source>
        <dbReference type="PROSITE-ProRule" id="PRU00169"/>
    </source>
</evidence>
<dbReference type="PROSITE" id="PS50930">
    <property type="entry name" value="HTH_LYTTR"/>
    <property type="match status" value="1"/>
</dbReference>
<dbReference type="PANTHER" id="PTHR37299:SF1">
    <property type="entry name" value="STAGE 0 SPORULATION PROTEIN A HOMOLOG"/>
    <property type="match status" value="1"/>
</dbReference>
<dbReference type="RefSeq" id="WP_346753993.1">
    <property type="nucleotide sequence ID" value="NZ_JAUJEA010000009.1"/>
</dbReference>
<feature type="modified residue" description="4-aspartylphosphate" evidence="1">
    <location>
        <position position="55"/>
    </location>
</feature>
<dbReference type="InterPro" id="IPR046947">
    <property type="entry name" value="LytR-like"/>
</dbReference>
<dbReference type="InterPro" id="IPR007492">
    <property type="entry name" value="LytTR_DNA-bd_dom"/>
</dbReference>
<dbReference type="InterPro" id="IPR001789">
    <property type="entry name" value="Sig_transdc_resp-reg_receiver"/>
</dbReference>
<gene>
    <name evidence="4" type="ORF">QQ008_21440</name>
</gene>
<dbReference type="InterPro" id="IPR011006">
    <property type="entry name" value="CheY-like_superfamily"/>
</dbReference>
<evidence type="ECO:0000313" key="4">
    <source>
        <dbReference type="EMBL" id="MDN5203969.1"/>
    </source>
</evidence>
<dbReference type="SMART" id="SM00448">
    <property type="entry name" value="REC"/>
    <property type="match status" value="1"/>
</dbReference>
<keyword evidence="4" id="KW-0238">DNA-binding</keyword>
<evidence type="ECO:0000313" key="5">
    <source>
        <dbReference type="Proteomes" id="UP001172082"/>
    </source>
</evidence>
<dbReference type="PANTHER" id="PTHR37299">
    <property type="entry name" value="TRANSCRIPTIONAL REGULATOR-RELATED"/>
    <property type="match status" value="1"/>
</dbReference>
<dbReference type="Proteomes" id="UP001172082">
    <property type="component" value="Unassembled WGS sequence"/>
</dbReference>
<evidence type="ECO:0000259" key="2">
    <source>
        <dbReference type="PROSITE" id="PS50110"/>
    </source>
</evidence>
<comment type="caution">
    <text evidence="4">The sequence shown here is derived from an EMBL/GenBank/DDBJ whole genome shotgun (WGS) entry which is preliminary data.</text>
</comment>
<dbReference type="Pfam" id="PF00072">
    <property type="entry name" value="Response_reg"/>
    <property type="match status" value="1"/>
</dbReference>
<dbReference type="GO" id="GO:0003677">
    <property type="term" value="F:DNA binding"/>
    <property type="evidence" value="ECO:0007669"/>
    <property type="project" value="UniProtKB-KW"/>
</dbReference>
<dbReference type="Pfam" id="PF04397">
    <property type="entry name" value="LytTR"/>
    <property type="match status" value="1"/>
</dbReference>
<proteinExistence type="predicted"/>
<dbReference type="SMART" id="SM00850">
    <property type="entry name" value="LytTR"/>
    <property type="match status" value="1"/>
</dbReference>
<feature type="domain" description="Response regulatory" evidence="2">
    <location>
        <begin position="2"/>
        <end position="115"/>
    </location>
</feature>
<name>A0ABT8KUX5_9BACT</name>